<organism evidence="1 2">
    <name type="scientific">Roseofilum acuticapitatum BLCC-M154</name>
    <dbReference type="NCBI Taxonomy" id="3022444"/>
    <lineage>
        <taxon>Bacteria</taxon>
        <taxon>Bacillati</taxon>
        <taxon>Cyanobacteriota</taxon>
        <taxon>Cyanophyceae</taxon>
        <taxon>Desertifilales</taxon>
        <taxon>Desertifilaceae</taxon>
        <taxon>Roseofilum</taxon>
        <taxon>Roseofilum acuticapitatum</taxon>
    </lineage>
</organism>
<evidence type="ECO:0000313" key="1">
    <source>
        <dbReference type="EMBL" id="MDJ1170294.1"/>
    </source>
</evidence>
<dbReference type="RefSeq" id="WP_283754052.1">
    <property type="nucleotide sequence ID" value="NZ_JAQOSP010000086.1"/>
</dbReference>
<evidence type="ECO:0000313" key="2">
    <source>
        <dbReference type="Proteomes" id="UP001235303"/>
    </source>
</evidence>
<sequence length="73" mass="8442">MESISIQVDSEIAQAYEGKTLIERQKMQIIVNGWLKQMMKKRSLDDIIDDMRSQAQENGLTQEILDEILSEDV</sequence>
<name>A0ABT7ATR3_9CYAN</name>
<keyword evidence="2" id="KW-1185">Reference proteome</keyword>
<proteinExistence type="predicted"/>
<gene>
    <name evidence="1" type="ORF">PMG71_12715</name>
</gene>
<comment type="caution">
    <text evidence="1">The sequence shown here is derived from an EMBL/GenBank/DDBJ whole genome shotgun (WGS) entry which is preliminary data.</text>
</comment>
<evidence type="ECO:0008006" key="3">
    <source>
        <dbReference type="Google" id="ProtNLM"/>
    </source>
</evidence>
<reference evidence="1 2" key="1">
    <citation type="submission" date="2023-01" db="EMBL/GenBank/DDBJ databases">
        <title>Novel diversity within Roseofilum (Cyanobacteria; Desertifilaceae) from marine benthic mats with descriptions of four novel species.</title>
        <authorList>
            <person name="Wang Y."/>
            <person name="Berthold D.E."/>
            <person name="Hu J."/>
            <person name="Lefler F.W."/>
            <person name="Laughinghouse H.D. IV."/>
        </authorList>
    </citation>
    <scope>NUCLEOTIDE SEQUENCE [LARGE SCALE GENOMIC DNA]</scope>
    <source>
        <strain evidence="1 2">BLCC-M154</strain>
    </source>
</reference>
<dbReference type="Proteomes" id="UP001235303">
    <property type="component" value="Unassembled WGS sequence"/>
</dbReference>
<accession>A0ABT7ATR3</accession>
<dbReference type="EMBL" id="JAQOSP010000086">
    <property type="protein sequence ID" value="MDJ1170294.1"/>
    <property type="molecule type" value="Genomic_DNA"/>
</dbReference>
<protein>
    <recommendedName>
        <fullName evidence="3">CopG family transcriptional regulator</fullName>
    </recommendedName>
</protein>